<keyword evidence="1" id="KW-0812">Transmembrane</keyword>
<comment type="caution">
    <text evidence="2">The sequence shown here is derived from an EMBL/GenBank/DDBJ whole genome shotgun (WGS) entry which is preliminary data.</text>
</comment>
<evidence type="ECO:0000256" key="1">
    <source>
        <dbReference type="SAM" id="Phobius"/>
    </source>
</evidence>
<keyword evidence="3" id="KW-1185">Reference proteome</keyword>
<evidence type="ECO:0000313" key="3">
    <source>
        <dbReference type="Proteomes" id="UP001454036"/>
    </source>
</evidence>
<gene>
    <name evidence="2" type="ORF">LIER_37037</name>
</gene>
<dbReference type="AlphaFoldDB" id="A0AAV3PGB1"/>
<dbReference type="Proteomes" id="UP001454036">
    <property type="component" value="Unassembled WGS sequence"/>
</dbReference>
<sequence>MKLDRSSLNTTLPLQLTTQCKTMGFLLIFLFLKWMELLEKRTTRIGQSQETHFPNIGSNLTSLGTAIRIISLMQQALSVTMTRLTVLNSITPSIARIKVLHLFTLGSLDQVLNGSQRHQISLPRSGLVLFFANHTELSAFMVLQLTVKIPGTKKLKIDSKFLPKPFWMKKAKMIPISSYLARGILWSNFHPSLQTLFEVNGIANLNTSVSKANWNTNYIVAPSVGFTILSELLLDFHGKSVGLMANWTDKIVMAKLAKVRAGDKRKIYLGIIDDYGSVAGPKTKRRLNDGSGPSHKIDISHIRTLNVEISDLDQAARVNPLIKIEEEPLRIARLFLINLCLTLYFLPKGFGWLFVNNSKFHHETPFLEL</sequence>
<organism evidence="2 3">
    <name type="scientific">Lithospermum erythrorhizon</name>
    <name type="common">Purple gromwell</name>
    <name type="synonym">Lithospermum officinale var. erythrorhizon</name>
    <dbReference type="NCBI Taxonomy" id="34254"/>
    <lineage>
        <taxon>Eukaryota</taxon>
        <taxon>Viridiplantae</taxon>
        <taxon>Streptophyta</taxon>
        <taxon>Embryophyta</taxon>
        <taxon>Tracheophyta</taxon>
        <taxon>Spermatophyta</taxon>
        <taxon>Magnoliopsida</taxon>
        <taxon>eudicotyledons</taxon>
        <taxon>Gunneridae</taxon>
        <taxon>Pentapetalae</taxon>
        <taxon>asterids</taxon>
        <taxon>lamiids</taxon>
        <taxon>Boraginales</taxon>
        <taxon>Boraginaceae</taxon>
        <taxon>Boraginoideae</taxon>
        <taxon>Lithospermeae</taxon>
        <taxon>Lithospermum</taxon>
    </lineage>
</organism>
<evidence type="ECO:0000313" key="2">
    <source>
        <dbReference type="EMBL" id="GAA0149972.1"/>
    </source>
</evidence>
<keyword evidence="1" id="KW-1133">Transmembrane helix</keyword>
<feature type="transmembrane region" description="Helical" evidence="1">
    <location>
        <begin position="12"/>
        <end position="32"/>
    </location>
</feature>
<keyword evidence="1" id="KW-0472">Membrane</keyword>
<protein>
    <submittedName>
        <fullName evidence="2">Uncharacterized protein</fullName>
    </submittedName>
</protein>
<accession>A0AAV3PGB1</accession>
<proteinExistence type="predicted"/>
<dbReference type="EMBL" id="BAABME010017414">
    <property type="protein sequence ID" value="GAA0149972.1"/>
    <property type="molecule type" value="Genomic_DNA"/>
</dbReference>
<reference evidence="2 3" key="1">
    <citation type="submission" date="2024-01" db="EMBL/GenBank/DDBJ databases">
        <title>The complete chloroplast genome sequence of Lithospermum erythrorhizon: insights into the phylogenetic relationship among Boraginaceae species and the maternal lineages of purple gromwells.</title>
        <authorList>
            <person name="Okada T."/>
            <person name="Watanabe K."/>
        </authorList>
    </citation>
    <scope>NUCLEOTIDE SEQUENCE [LARGE SCALE GENOMIC DNA]</scope>
</reference>
<name>A0AAV3PGB1_LITER</name>
<feature type="transmembrane region" description="Helical" evidence="1">
    <location>
        <begin position="334"/>
        <end position="355"/>
    </location>
</feature>